<dbReference type="InterPro" id="IPR020781">
    <property type="entry name" value="ATPase_OSCP/d_CS"/>
</dbReference>
<evidence type="ECO:0000256" key="1">
    <source>
        <dbReference type="ARBA" id="ARBA00004370"/>
    </source>
</evidence>
<keyword evidence="6" id="KW-0066">ATP synthesis</keyword>
<evidence type="ECO:0000256" key="5">
    <source>
        <dbReference type="ARBA" id="ARBA00023136"/>
    </source>
</evidence>
<dbReference type="Gene3D" id="1.10.520.20">
    <property type="entry name" value="N-terminal domain of the delta subunit of the F1F0-ATP synthase"/>
    <property type="match status" value="1"/>
</dbReference>
<comment type="subcellular location">
    <subcellularLocation>
        <location evidence="1">Membrane</location>
    </subcellularLocation>
</comment>
<dbReference type="NCBIfam" id="NF009964">
    <property type="entry name" value="PRK13429.1-3"/>
    <property type="match status" value="1"/>
</dbReference>
<accession>A0A645AV87</accession>
<keyword evidence="2" id="KW-0813">Transport</keyword>
<dbReference type="SUPFAM" id="SSF47928">
    <property type="entry name" value="N-terminal domain of the delta subunit of the F1F0-ATP synthase"/>
    <property type="match status" value="1"/>
</dbReference>
<evidence type="ECO:0000256" key="2">
    <source>
        <dbReference type="ARBA" id="ARBA00022448"/>
    </source>
</evidence>
<reference evidence="7" key="1">
    <citation type="submission" date="2019-08" db="EMBL/GenBank/DDBJ databases">
        <authorList>
            <person name="Kucharzyk K."/>
            <person name="Murdoch R.W."/>
            <person name="Higgins S."/>
            <person name="Loffler F."/>
        </authorList>
    </citation>
    <scope>NUCLEOTIDE SEQUENCE</scope>
</reference>
<proteinExistence type="inferred from homology"/>
<sequence length="190" mass="21734">MNTGLISTRYATALLDFAIEQNQQERVYSEIKTLLHAYSGVDNFREVLANPAISVSEKRKLIHTACGGDISKPLEQFIDLLLKNKREERLQYIALRFLELYRKKFGILNGALITATKVDKPTYNRLKSFIESKTGETLELERQTDASILGGFILQVGDDRLDASVSRQLLRIKNEWDEIDINKTISKQKK</sequence>
<gene>
    <name evidence="7" type="primary">atpH_26</name>
    <name evidence="7" type="ORF">SDC9_103983</name>
</gene>
<evidence type="ECO:0000256" key="3">
    <source>
        <dbReference type="ARBA" id="ARBA00022781"/>
    </source>
</evidence>
<keyword evidence="5" id="KW-0472">Membrane</keyword>
<name>A0A645AV87_9ZZZZ</name>
<evidence type="ECO:0000256" key="6">
    <source>
        <dbReference type="ARBA" id="ARBA00023310"/>
    </source>
</evidence>
<dbReference type="GO" id="GO:0046933">
    <property type="term" value="F:proton-transporting ATP synthase activity, rotational mechanism"/>
    <property type="evidence" value="ECO:0007669"/>
    <property type="project" value="InterPro"/>
</dbReference>
<dbReference type="AlphaFoldDB" id="A0A645AV87"/>
<dbReference type="Pfam" id="PF00213">
    <property type="entry name" value="OSCP"/>
    <property type="match status" value="1"/>
</dbReference>
<evidence type="ECO:0000313" key="7">
    <source>
        <dbReference type="EMBL" id="MPM57162.1"/>
    </source>
</evidence>
<dbReference type="InterPro" id="IPR000711">
    <property type="entry name" value="ATPase_OSCP/dsu"/>
</dbReference>
<dbReference type="PRINTS" id="PR00125">
    <property type="entry name" value="ATPASEDELTA"/>
</dbReference>
<dbReference type="EMBL" id="VSSQ01016120">
    <property type="protein sequence ID" value="MPM57162.1"/>
    <property type="molecule type" value="Genomic_DNA"/>
</dbReference>
<organism evidence="7">
    <name type="scientific">bioreactor metagenome</name>
    <dbReference type="NCBI Taxonomy" id="1076179"/>
    <lineage>
        <taxon>unclassified sequences</taxon>
        <taxon>metagenomes</taxon>
        <taxon>ecological metagenomes</taxon>
    </lineage>
</organism>
<dbReference type="NCBIfam" id="TIGR01145">
    <property type="entry name" value="ATP_synt_delta"/>
    <property type="match status" value="1"/>
</dbReference>
<dbReference type="GO" id="GO:0016020">
    <property type="term" value="C:membrane"/>
    <property type="evidence" value="ECO:0007669"/>
    <property type="project" value="UniProtKB-SubCell"/>
</dbReference>
<keyword evidence="3" id="KW-0375">Hydrogen ion transport</keyword>
<comment type="caution">
    <text evidence="7">The sequence shown here is derived from an EMBL/GenBank/DDBJ whole genome shotgun (WGS) entry which is preliminary data.</text>
</comment>
<dbReference type="PANTHER" id="PTHR11910">
    <property type="entry name" value="ATP SYNTHASE DELTA CHAIN"/>
    <property type="match status" value="1"/>
</dbReference>
<keyword evidence="4" id="KW-0406">Ion transport</keyword>
<dbReference type="PROSITE" id="PS00389">
    <property type="entry name" value="ATPASE_DELTA"/>
    <property type="match status" value="1"/>
</dbReference>
<evidence type="ECO:0000256" key="4">
    <source>
        <dbReference type="ARBA" id="ARBA00023065"/>
    </source>
</evidence>
<dbReference type="HAMAP" id="MF_01416">
    <property type="entry name" value="ATP_synth_delta_bact"/>
    <property type="match status" value="1"/>
</dbReference>
<dbReference type="InterPro" id="IPR026015">
    <property type="entry name" value="ATP_synth_OSCP/delta_N_sf"/>
</dbReference>
<protein>
    <submittedName>
        <fullName evidence="7">ATP synthase subunit delta</fullName>
    </submittedName>
</protein>